<evidence type="ECO:0000259" key="7">
    <source>
        <dbReference type="Pfam" id="PF01490"/>
    </source>
</evidence>
<feature type="transmembrane region" description="Helical" evidence="6">
    <location>
        <begin position="124"/>
        <end position="144"/>
    </location>
</feature>
<dbReference type="AlphaFoldDB" id="A0A914CIU1"/>
<keyword evidence="3 6" id="KW-0812">Transmembrane</keyword>
<dbReference type="InterPro" id="IPR013057">
    <property type="entry name" value="AA_transpt_TM"/>
</dbReference>
<evidence type="ECO:0000256" key="5">
    <source>
        <dbReference type="ARBA" id="ARBA00023136"/>
    </source>
</evidence>
<dbReference type="GO" id="GO:0016020">
    <property type="term" value="C:membrane"/>
    <property type="evidence" value="ECO:0007669"/>
    <property type="project" value="UniProtKB-SubCell"/>
</dbReference>
<feature type="transmembrane region" description="Helical" evidence="6">
    <location>
        <begin position="46"/>
        <end position="65"/>
    </location>
</feature>
<keyword evidence="2" id="KW-0813">Transport</keyword>
<feature type="transmembrane region" description="Helical" evidence="6">
    <location>
        <begin position="203"/>
        <end position="229"/>
    </location>
</feature>
<name>A0A914CIU1_9BILA</name>
<feature type="transmembrane region" description="Helical" evidence="6">
    <location>
        <begin position="80"/>
        <end position="103"/>
    </location>
</feature>
<dbReference type="Proteomes" id="UP000887540">
    <property type="component" value="Unplaced"/>
</dbReference>
<evidence type="ECO:0000256" key="2">
    <source>
        <dbReference type="ARBA" id="ARBA00022448"/>
    </source>
</evidence>
<proteinExistence type="predicted"/>
<feature type="transmembrane region" description="Helical" evidence="6">
    <location>
        <begin position="150"/>
        <end position="171"/>
    </location>
</feature>
<dbReference type="Pfam" id="PF01490">
    <property type="entry name" value="Aa_trans"/>
    <property type="match status" value="1"/>
</dbReference>
<accession>A0A914CIU1</accession>
<evidence type="ECO:0000256" key="6">
    <source>
        <dbReference type="SAM" id="Phobius"/>
    </source>
</evidence>
<feature type="domain" description="Amino acid transporter transmembrane" evidence="7">
    <location>
        <begin position="3"/>
        <end position="183"/>
    </location>
</feature>
<comment type="subcellular location">
    <subcellularLocation>
        <location evidence="1">Membrane</location>
    </subcellularLocation>
</comment>
<evidence type="ECO:0000313" key="9">
    <source>
        <dbReference type="WBParaSite" id="ACRNAN_scaffold10942.g24616.t1"/>
    </source>
</evidence>
<sequence length="254" mass="28853">MPEFQITNYFSALGTILFSFSGHTIFPTIQHDMKKPYQFTRSTSMAYIIMLSMYLPATIIASLTYGDSLRESILNSIQTYWIRSTITIFVTINVAFTMIIIFNPLNQEFEEIFNAPHEFGFKRVLLRAGVLLCTLFFAETIPTFGPLLNLIGASTFNLITLPLPAIFYLYLHAREIKTEKNLCDMDEMPSLSDIIKYNSRHTLILCFIVIILGIIGGICGTFSAILSLISTQFSVPCYIRPFMQTDVATLLNNW</sequence>
<dbReference type="PANTHER" id="PTHR48017">
    <property type="entry name" value="OS05G0424000 PROTEIN-RELATED"/>
    <property type="match status" value="1"/>
</dbReference>
<feature type="transmembrane region" description="Helical" evidence="6">
    <location>
        <begin position="6"/>
        <end position="26"/>
    </location>
</feature>
<keyword evidence="8" id="KW-1185">Reference proteome</keyword>
<dbReference type="WBParaSite" id="ACRNAN_scaffold10942.g24616.t1">
    <property type="protein sequence ID" value="ACRNAN_scaffold10942.g24616.t1"/>
    <property type="gene ID" value="ACRNAN_scaffold10942.g24616"/>
</dbReference>
<reference evidence="9" key="1">
    <citation type="submission" date="2022-11" db="UniProtKB">
        <authorList>
            <consortium name="WormBaseParasite"/>
        </authorList>
    </citation>
    <scope>IDENTIFICATION</scope>
</reference>
<evidence type="ECO:0000256" key="3">
    <source>
        <dbReference type="ARBA" id="ARBA00022692"/>
    </source>
</evidence>
<evidence type="ECO:0000256" key="1">
    <source>
        <dbReference type="ARBA" id="ARBA00004370"/>
    </source>
</evidence>
<organism evidence="8 9">
    <name type="scientific">Acrobeloides nanus</name>
    <dbReference type="NCBI Taxonomy" id="290746"/>
    <lineage>
        <taxon>Eukaryota</taxon>
        <taxon>Metazoa</taxon>
        <taxon>Ecdysozoa</taxon>
        <taxon>Nematoda</taxon>
        <taxon>Chromadorea</taxon>
        <taxon>Rhabditida</taxon>
        <taxon>Tylenchina</taxon>
        <taxon>Cephalobomorpha</taxon>
        <taxon>Cephaloboidea</taxon>
        <taxon>Cephalobidae</taxon>
        <taxon>Acrobeloides</taxon>
    </lineage>
</organism>
<keyword evidence="5 6" id="KW-0472">Membrane</keyword>
<evidence type="ECO:0000313" key="8">
    <source>
        <dbReference type="Proteomes" id="UP000887540"/>
    </source>
</evidence>
<evidence type="ECO:0000256" key="4">
    <source>
        <dbReference type="ARBA" id="ARBA00022989"/>
    </source>
</evidence>
<protein>
    <submittedName>
        <fullName evidence="9">Amino acid transporter transmembrane domain-containing protein</fullName>
    </submittedName>
</protein>
<keyword evidence="4 6" id="KW-1133">Transmembrane helix</keyword>